<dbReference type="GO" id="GO:0005886">
    <property type="term" value="C:plasma membrane"/>
    <property type="evidence" value="ECO:0007669"/>
    <property type="project" value="TreeGrafter"/>
</dbReference>
<sequence length="500" mass="54374">MAPYFLRNLIPRKEKRAEARPLLAVLAELTWVQWALFFSGWLSWTCDGIDFFSVSLSISRLQVQFNKSTHDITTAITLTLLFRTVGAIIFGILSDRFGRKWPLVANLVIIAVLQLGGGFVQTFKQFLAVRSLFGIGMGGVWGLAASTALENLPVEARGLASGILQQGYAVGYLLAACINLTLVPDTKTTWRSLFWAAAGISMFAAVVRAVLPESEVFLRAKAIRKAEGTSMSKATKIFVQESKAMLKRHWLLCIYAVILMTGFNFLSHGSQDLYPTYLRESKNFSPHNATVATIIGNCGAVAGGLVAGYMTFIPLWILPTSFGALAAGAFCIQFGVQGAWGVVRLLRFSSAIIRPQSSSQIPIQLAEMSPPAFRATFPGVTYQLGNMVSSAAAQIEATGGENLRTTIIKDGTLTDVPDYATVQGIFIGVVAAFVVFTTIIGPENHGSHFEKHKAAFQEGAAREDAVMIEEEDSPSKEGSRPTSLENEKGDRNEKRSIDRV</sequence>
<feature type="transmembrane region" description="Helical" evidence="6">
    <location>
        <begin position="158"/>
        <end position="181"/>
    </location>
</feature>
<dbReference type="GO" id="GO:0015355">
    <property type="term" value="F:secondary active monocarboxylate transmembrane transporter activity"/>
    <property type="evidence" value="ECO:0007669"/>
    <property type="project" value="TreeGrafter"/>
</dbReference>
<keyword evidence="2 6" id="KW-0812">Transmembrane</keyword>
<feature type="transmembrane region" description="Helical" evidence="6">
    <location>
        <begin position="316"/>
        <end position="336"/>
    </location>
</feature>
<dbReference type="InterPro" id="IPR011701">
    <property type="entry name" value="MFS"/>
</dbReference>
<dbReference type="SUPFAM" id="SSF103473">
    <property type="entry name" value="MFS general substrate transporter"/>
    <property type="match status" value="1"/>
</dbReference>
<keyword evidence="3 6" id="KW-1133">Transmembrane helix</keyword>
<evidence type="ECO:0000256" key="5">
    <source>
        <dbReference type="SAM" id="MobiDB-lite"/>
    </source>
</evidence>
<feature type="transmembrane region" description="Helical" evidence="6">
    <location>
        <begin position="419"/>
        <end position="441"/>
    </location>
</feature>
<dbReference type="AlphaFoldDB" id="A0A8H5H712"/>
<protein>
    <recommendedName>
        <fullName evidence="7">Major facilitator superfamily (MFS) profile domain-containing protein</fullName>
    </recommendedName>
</protein>
<feature type="transmembrane region" description="Helical" evidence="6">
    <location>
        <begin position="101"/>
        <end position="120"/>
    </location>
</feature>
<feature type="transmembrane region" description="Helical" evidence="6">
    <location>
        <begin position="72"/>
        <end position="94"/>
    </location>
</feature>
<comment type="caution">
    <text evidence="8">The sequence shown here is derived from an EMBL/GenBank/DDBJ whole genome shotgun (WGS) entry which is preliminary data.</text>
</comment>
<evidence type="ECO:0000256" key="2">
    <source>
        <dbReference type="ARBA" id="ARBA00022692"/>
    </source>
</evidence>
<feature type="compositionally biased region" description="Basic and acidic residues" evidence="5">
    <location>
        <begin position="473"/>
        <end position="500"/>
    </location>
</feature>
<feature type="transmembrane region" description="Helical" evidence="6">
    <location>
        <begin position="126"/>
        <end position="146"/>
    </location>
</feature>
<feature type="domain" description="Major facilitator superfamily (MFS) profile" evidence="7">
    <location>
        <begin position="36"/>
        <end position="445"/>
    </location>
</feature>
<evidence type="ECO:0000256" key="4">
    <source>
        <dbReference type="ARBA" id="ARBA00023136"/>
    </source>
</evidence>
<evidence type="ECO:0000256" key="3">
    <source>
        <dbReference type="ARBA" id="ARBA00022989"/>
    </source>
</evidence>
<feature type="transmembrane region" description="Helical" evidence="6">
    <location>
        <begin position="193"/>
        <end position="211"/>
    </location>
</feature>
<comment type="subcellular location">
    <subcellularLocation>
        <location evidence="1">Membrane</location>
        <topology evidence="1">Multi-pass membrane protein</topology>
    </subcellularLocation>
</comment>
<dbReference type="PANTHER" id="PTHR23508">
    <property type="entry name" value="CARBOXYLIC ACID TRANSPORTER PROTEIN HOMOLOG"/>
    <property type="match status" value="1"/>
</dbReference>
<keyword evidence="9" id="KW-1185">Reference proteome</keyword>
<dbReference type="CDD" id="cd17316">
    <property type="entry name" value="MFS_SV2_like"/>
    <property type="match status" value="1"/>
</dbReference>
<gene>
    <name evidence="8" type="ORF">D9615_006818</name>
</gene>
<evidence type="ECO:0000256" key="6">
    <source>
        <dbReference type="SAM" id="Phobius"/>
    </source>
</evidence>
<evidence type="ECO:0000256" key="1">
    <source>
        <dbReference type="ARBA" id="ARBA00004141"/>
    </source>
</evidence>
<dbReference type="GO" id="GO:0035879">
    <property type="term" value="P:plasma membrane lactate transport"/>
    <property type="evidence" value="ECO:0007669"/>
    <property type="project" value="TreeGrafter"/>
</dbReference>
<organism evidence="8 9">
    <name type="scientific">Tricholomella constricta</name>
    <dbReference type="NCBI Taxonomy" id="117010"/>
    <lineage>
        <taxon>Eukaryota</taxon>
        <taxon>Fungi</taxon>
        <taxon>Dikarya</taxon>
        <taxon>Basidiomycota</taxon>
        <taxon>Agaricomycotina</taxon>
        <taxon>Agaricomycetes</taxon>
        <taxon>Agaricomycetidae</taxon>
        <taxon>Agaricales</taxon>
        <taxon>Tricholomatineae</taxon>
        <taxon>Lyophyllaceae</taxon>
        <taxon>Tricholomella</taxon>
    </lineage>
</organism>
<dbReference type="InterPro" id="IPR020846">
    <property type="entry name" value="MFS_dom"/>
</dbReference>
<keyword evidence="4 6" id="KW-0472">Membrane</keyword>
<feature type="transmembrane region" description="Helical" evidence="6">
    <location>
        <begin position="289"/>
        <end position="309"/>
    </location>
</feature>
<evidence type="ECO:0000313" key="9">
    <source>
        <dbReference type="Proteomes" id="UP000565441"/>
    </source>
</evidence>
<accession>A0A8H5H712</accession>
<dbReference type="OrthoDB" id="5296287at2759"/>
<evidence type="ECO:0000259" key="7">
    <source>
        <dbReference type="PROSITE" id="PS50850"/>
    </source>
</evidence>
<dbReference type="Pfam" id="PF07690">
    <property type="entry name" value="MFS_1"/>
    <property type="match status" value="1"/>
</dbReference>
<dbReference type="PANTHER" id="PTHR23508:SF10">
    <property type="entry name" value="CARBOXYLIC ACID TRANSPORTER PROTEIN HOMOLOG"/>
    <property type="match status" value="1"/>
</dbReference>
<dbReference type="Proteomes" id="UP000565441">
    <property type="component" value="Unassembled WGS sequence"/>
</dbReference>
<dbReference type="InterPro" id="IPR036259">
    <property type="entry name" value="MFS_trans_sf"/>
</dbReference>
<evidence type="ECO:0000313" key="8">
    <source>
        <dbReference type="EMBL" id="KAF5377973.1"/>
    </source>
</evidence>
<reference evidence="8 9" key="1">
    <citation type="journal article" date="2020" name="ISME J.">
        <title>Uncovering the hidden diversity of litter-decomposition mechanisms in mushroom-forming fungi.</title>
        <authorList>
            <person name="Floudas D."/>
            <person name="Bentzer J."/>
            <person name="Ahren D."/>
            <person name="Johansson T."/>
            <person name="Persson P."/>
            <person name="Tunlid A."/>
        </authorList>
    </citation>
    <scope>NUCLEOTIDE SEQUENCE [LARGE SCALE GENOMIC DNA]</scope>
    <source>
        <strain evidence="8 9">CBS 661.87</strain>
    </source>
</reference>
<feature type="transmembrane region" description="Helical" evidence="6">
    <location>
        <begin position="250"/>
        <end position="269"/>
    </location>
</feature>
<name>A0A8H5H712_9AGAR</name>
<feature type="transmembrane region" description="Helical" evidence="6">
    <location>
        <begin position="21"/>
        <end position="44"/>
    </location>
</feature>
<dbReference type="Gene3D" id="1.20.1250.20">
    <property type="entry name" value="MFS general substrate transporter like domains"/>
    <property type="match status" value="2"/>
</dbReference>
<proteinExistence type="predicted"/>
<dbReference type="EMBL" id="JAACJP010000022">
    <property type="protein sequence ID" value="KAF5377973.1"/>
    <property type="molecule type" value="Genomic_DNA"/>
</dbReference>
<feature type="region of interest" description="Disordered" evidence="5">
    <location>
        <begin position="460"/>
        <end position="500"/>
    </location>
</feature>
<dbReference type="PROSITE" id="PS50850">
    <property type="entry name" value="MFS"/>
    <property type="match status" value="1"/>
</dbReference>